<evidence type="ECO:0000256" key="1">
    <source>
        <dbReference type="SAM" id="Phobius"/>
    </source>
</evidence>
<name>A0ABW1S4F1_9LACO</name>
<dbReference type="EMBL" id="JBHSSC010000044">
    <property type="protein sequence ID" value="MFC6182266.1"/>
    <property type="molecule type" value="Genomic_DNA"/>
</dbReference>
<proteinExistence type="predicted"/>
<keyword evidence="1" id="KW-0472">Membrane</keyword>
<comment type="caution">
    <text evidence="2">The sequence shown here is derived from an EMBL/GenBank/DDBJ whole genome shotgun (WGS) entry which is preliminary data.</text>
</comment>
<keyword evidence="1" id="KW-1133">Transmembrane helix</keyword>
<protein>
    <recommendedName>
        <fullName evidence="4">Integral membrane protein</fullName>
    </recommendedName>
</protein>
<feature type="transmembrane region" description="Helical" evidence="1">
    <location>
        <begin position="32"/>
        <end position="49"/>
    </location>
</feature>
<gene>
    <name evidence="2" type="ORF">ACFP5Y_13600</name>
</gene>
<feature type="transmembrane region" description="Helical" evidence="1">
    <location>
        <begin position="61"/>
        <end position="85"/>
    </location>
</feature>
<evidence type="ECO:0008006" key="4">
    <source>
        <dbReference type="Google" id="ProtNLM"/>
    </source>
</evidence>
<keyword evidence="3" id="KW-1185">Reference proteome</keyword>
<sequence length="86" mass="9419">MTKFESRLTLVSGWAALLTGLLGPWLMLLHSGFGIGTGFVSVIITELYFDLRWSHSRWGQLGALAVAAGVAVFEIVYFLLVAAYLQ</sequence>
<reference evidence="3" key="1">
    <citation type="journal article" date="2019" name="Int. J. Syst. Evol. Microbiol.">
        <title>The Global Catalogue of Microorganisms (GCM) 10K type strain sequencing project: providing services to taxonomists for standard genome sequencing and annotation.</title>
        <authorList>
            <consortium name="The Broad Institute Genomics Platform"/>
            <consortium name="The Broad Institute Genome Sequencing Center for Infectious Disease"/>
            <person name="Wu L."/>
            <person name="Ma J."/>
        </authorList>
    </citation>
    <scope>NUCLEOTIDE SEQUENCE [LARGE SCALE GENOMIC DNA]</scope>
    <source>
        <strain evidence="3">CCM 8933</strain>
    </source>
</reference>
<evidence type="ECO:0000313" key="2">
    <source>
        <dbReference type="EMBL" id="MFC6182266.1"/>
    </source>
</evidence>
<evidence type="ECO:0000313" key="3">
    <source>
        <dbReference type="Proteomes" id="UP001596282"/>
    </source>
</evidence>
<accession>A0ABW1S4F1</accession>
<dbReference type="RefSeq" id="WP_137627512.1">
    <property type="nucleotide sequence ID" value="NZ_BJDJ01000002.1"/>
</dbReference>
<organism evidence="2 3">
    <name type="scientific">Lactiplantibacillus daowaiensis</name>
    <dbReference type="NCBI Taxonomy" id="2559918"/>
    <lineage>
        <taxon>Bacteria</taxon>
        <taxon>Bacillati</taxon>
        <taxon>Bacillota</taxon>
        <taxon>Bacilli</taxon>
        <taxon>Lactobacillales</taxon>
        <taxon>Lactobacillaceae</taxon>
        <taxon>Lactiplantibacillus</taxon>
    </lineage>
</organism>
<keyword evidence="1" id="KW-0812">Transmembrane</keyword>
<dbReference type="Proteomes" id="UP001596282">
    <property type="component" value="Unassembled WGS sequence"/>
</dbReference>